<evidence type="ECO:0000256" key="4">
    <source>
        <dbReference type="SAM" id="Phobius"/>
    </source>
</evidence>
<evidence type="ECO:0000256" key="3">
    <source>
        <dbReference type="SAM" id="MobiDB-lite"/>
    </source>
</evidence>
<dbReference type="EMBL" id="VFOM01000004">
    <property type="protein sequence ID" value="TQL42019.1"/>
    <property type="molecule type" value="Genomic_DNA"/>
</dbReference>
<dbReference type="InterPro" id="IPR011330">
    <property type="entry name" value="Glyco_hydro/deAcase_b/a-brl"/>
</dbReference>
<dbReference type="Pfam" id="PF01522">
    <property type="entry name" value="Polysacc_deac_1"/>
    <property type="match status" value="1"/>
</dbReference>
<keyword evidence="7" id="KW-1185">Reference proteome</keyword>
<feature type="transmembrane region" description="Helical" evidence="4">
    <location>
        <begin position="231"/>
        <end position="249"/>
    </location>
</feature>
<comment type="caution">
    <text evidence="6">The sequence shown here is derived from an EMBL/GenBank/DDBJ whole genome shotgun (WGS) entry which is preliminary data.</text>
</comment>
<reference evidence="6 7" key="1">
    <citation type="submission" date="2019-06" db="EMBL/GenBank/DDBJ databases">
        <title>Sequencing the genomes of 1000 actinobacteria strains.</title>
        <authorList>
            <person name="Klenk H.-P."/>
        </authorList>
    </citation>
    <scope>NUCLEOTIDE SEQUENCE [LARGE SCALE GENOMIC DNA]</scope>
    <source>
        <strain evidence="6 7">DSM 26477</strain>
    </source>
</reference>
<dbReference type="GO" id="GO:0005576">
    <property type="term" value="C:extracellular region"/>
    <property type="evidence" value="ECO:0007669"/>
    <property type="project" value="UniProtKB-SubCell"/>
</dbReference>
<dbReference type="CDD" id="cd10918">
    <property type="entry name" value="CE4_NodB_like_5s_6s"/>
    <property type="match status" value="1"/>
</dbReference>
<feature type="domain" description="NodB homology" evidence="5">
    <location>
        <begin position="42"/>
        <end position="145"/>
    </location>
</feature>
<name>A0A542Y1R7_9MICO</name>
<keyword evidence="4" id="KW-0472">Membrane</keyword>
<feature type="transmembrane region" description="Helical" evidence="4">
    <location>
        <begin position="400"/>
        <end position="423"/>
    </location>
</feature>
<dbReference type="GO" id="GO:0016810">
    <property type="term" value="F:hydrolase activity, acting on carbon-nitrogen (but not peptide) bonds"/>
    <property type="evidence" value="ECO:0007669"/>
    <property type="project" value="InterPro"/>
</dbReference>
<gene>
    <name evidence="6" type="ORF">FB562_2609</name>
</gene>
<dbReference type="Gene3D" id="3.20.20.370">
    <property type="entry name" value="Glycoside hydrolase/deacetylase"/>
    <property type="match status" value="1"/>
</dbReference>
<dbReference type="SUPFAM" id="SSF88713">
    <property type="entry name" value="Glycoside hydrolase/deacetylase"/>
    <property type="match status" value="1"/>
</dbReference>
<feature type="region of interest" description="Disordered" evidence="3">
    <location>
        <begin position="140"/>
        <end position="216"/>
    </location>
</feature>
<evidence type="ECO:0000259" key="5">
    <source>
        <dbReference type="PROSITE" id="PS51677"/>
    </source>
</evidence>
<evidence type="ECO:0000256" key="1">
    <source>
        <dbReference type="ARBA" id="ARBA00004613"/>
    </source>
</evidence>
<evidence type="ECO:0000313" key="6">
    <source>
        <dbReference type="EMBL" id="TQL42019.1"/>
    </source>
</evidence>
<keyword evidence="4" id="KW-0812">Transmembrane</keyword>
<protein>
    <submittedName>
        <fullName evidence="6">Peptidoglycan/xylan/chitin deacetylase (PgdA/CDA1 family)</fullName>
    </submittedName>
</protein>
<evidence type="ECO:0000313" key="7">
    <source>
        <dbReference type="Proteomes" id="UP000317998"/>
    </source>
</evidence>
<accession>A0A542Y1R7</accession>
<dbReference type="AlphaFoldDB" id="A0A542Y1R7"/>
<dbReference type="GO" id="GO:0005975">
    <property type="term" value="P:carbohydrate metabolic process"/>
    <property type="evidence" value="ECO:0007669"/>
    <property type="project" value="InterPro"/>
</dbReference>
<dbReference type="Proteomes" id="UP000317998">
    <property type="component" value="Unassembled WGS sequence"/>
</dbReference>
<dbReference type="PROSITE" id="PS51677">
    <property type="entry name" value="NODB"/>
    <property type="match status" value="1"/>
</dbReference>
<keyword evidence="4" id="KW-1133">Transmembrane helix</keyword>
<dbReference type="InterPro" id="IPR002509">
    <property type="entry name" value="NODB_dom"/>
</dbReference>
<sequence>MIANICFHGIGTIIREREPGEARYWVTEGSFLRILDELRENPRVRLSFDDGNASDASVALPALLERGLQATFFALAGRRDDAASLSPADLRELRGAGMQIGSHGWEHVPWRGLSDAEARRELIDARTALVEASGGPIDDAALPAGALRPPPAGPAAAGPVPHRVHERPPPGQAHLAHPGALQRHGTRHGRVGALPRGASPGHPGSSQPRGERGEEAPVTIRHIVTAMLRRWYAPLALLLCAVLATALMLHDGGTYSTRTVISFMRPSTTTLSPSNGTNDSNIIAFAAAVTAQVNNGRAAARYSMDDAPFYGAGIREGVLVDLADSGNQWAATIDKAEIEVQVVGRTLDWVESRQQQLIDKIVSTAESQQAQLSVTDDGRITASVVPLTTQIEHVTPSRSALVTAFAAMLAVALLIGAWASVGIDRMLTARHDRASDSAKGQTP</sequence>
<proteinExistence type="predicted"/>
<dbReference type="PANTHER" id="PTHR34216">
    <property type="match status" value="1"/>
</dbReference>
<dbReference type="RefSeq" id="WP_221625426.1">
    <property type="nucleotide sequence ID" value="NZ_VFOM01000004.1"/>
</dbReference>
<dbReference type="InterPro" id="IPR051398">
    <property type="entry name" value="Polysacch_Deacetylase"/>
</dbReference>
<keyword evidence="2" id="KW-0732">Signal</keyword>
<evidence type="ECO:0000256" key="2">
    <source>
        <dbReference type="ARBA" id="ARBA00022729"/>
    </source>
</evidence>
<dbReference type="PANTHER" id="PTHR34216:SF3">
    <property type="entry name" value="POLY-BETA-1,6-N-ACETYL-D-GLUCOSAMINE N-DEACETYLASE"/>
    <property type="match status" value="1"/>
</dbReference>
<comment type="subcellular location">
    <subcellularLocation>
        <location evidence="1">Secreted</location>
    </subcellularLocation>
</comment>
<organism evidence="6 7">
    <name type="scientific">Homoserinimonas aerilata</name>
    <dbReference type="NCBI Taxonomy" id="1162970"/>
    <lineage>
        <taxon>Bacteria</taxon>
        <taxon>Bacillati</taxon>
        <taxon>Actinomycetota</taxon>
        <taxon>Actinomycetes</taxon>
        <taxon>Micrococcales</taxon>
        <taxon>Microbacteriaceae</taxon>
        <taxon>Homoserinimonas</taxon>
    </lineage>
</organism>